<evidence type="ECO:0000313" key="3">
    <source>
        <dbReference type="Proteomes" id="UP000515971"/>
    </source>
</evidence>
<organism evidence="2 3">
    <name type="scientific">Sphingomonas lutea</name>
    <dbReference type="NCBI Taxonomy" id="1045317"/>
    <lineage>
        <taxon>Bacteria</taxon>
        <taxon>Pseudomonadati</taxon>
        <taxon>Pseudomonadota</taxon>
        <taxon>Alphaproteobacteria</taxon>
        <taxon>Sphingomonadales</taxon>
        <taxon>Sphingomonadaceae</taxon>
        <taxon>Sphingomonas</taxon>
    </lineage>
</organism>
<protein>
    <submittedName>
        <fullName evidence="2">LPS-assembly protein LptD</fullName>
    </submittedName>
</protein>
<feature type="signal peptide" evidence="1">
    <location>
        <begin position="1"/>
        <end position="23"/>
    </location>
</feature>
<sequence>MRKSIAWWMGLPMLAVVPATVHAQEAPTVAQAADPAAEVVEFTADEVSYEGDAETITASGAVRMSRDGNYLAADRVTWNRQTGEVRAIGNVVVLTPEGIA</sequence>
<accession>A0A7G9SFU7</accession>
<gene>
    <name evidence="2" type="ORF">H9L13_08500</name>
</gene>
<keyword evidence="1" id="KW-0732">Signal</keyword>
<dbReference type="Gene3D" id="2.60.450.10">
    <property type="entry name" value="Lipopolysaccharide (LPS) transport protein A like domain"/>
    <property type="match status" value="1"/>
</dbReference>
<proteinExistence type="predicted"/>
<feature type="chain" id="PRO_5028879165" evidence="1">
    <location>
        <begin position="24"/>
        <end position="100"/>
    </location>
</feature>
<reference evidence="2 3" key="1">
    <citation type="submission" date="2020-08" db="EMBL/GenBank/DDBJ databases">
        <title>Genome sequence of Sphingomonas lutea KCTC 23642T.</title>
        <authorList>
            <person name="Hyun D.-W."/>
            <person name="Bae J.-W."/>
        </authorList>
    </citation>
    <scope>NUCLEOTIDE SEQUENCE [LARGE SCALE GENOMIC DNA]</scope>
    <source>
        <strain evidence="2 3">KCTC 23642</strain>
    </source>
</reference>
<keyword evidence="3" id="KW-1185">Reference proteome</keyword>
<dbReference type="KEGG" id="slut:H9L13_08500"/>
<name>A0A7G9SFU7_9SPHN</name>
<dbReference type="Proteomes" id="UP000515971">
    <property type="component" value="Chromosome"/>
</dbReference>
<dbReference type="RefSeq" id="WP_187537314.1">
    <property type="nucleotide sequence ID" value="NZ_CP060718.1"/>
</dbReference>
<evidence type="ECO:0000313" key="2">
    <source>
        <dbReference type="EMBL" id="QNN66722.1"/>
    </source>
</evidence>
<evidence type="ECO:0000256" key="1">
    <source>
        <dbReference type="SAM" id="SignalP"/>
    </source>
</evidence>
<dbReference type="AlphaFoldDB" id="A0A7G9SFU7"/>
<dbReference type="EMBL" id="CP060718">
    <property type="protein sequence ID" value="QNN66722.1"/>
    <property type="molecule type" value="Genomic_DNA"/>
</dbReference>